<dbReference type="Proteomes" id="UP000515804">
    <property type="component" value="Chromosome"/>
</dbReference>
<protein>
    <submittedName>
        <fullName evidence="1">Antitoxin</fullName>
    </submittedName>
</protein>
<accession>A0A7G9SSJ5</accession>
<gene>
    <name evidence="1" type="ORF">H9L16_04295</name>
</gene>
<dbReference type="AlphaFoldDB" id="A0A7G9SSJ5"/>
<name>A0A7G9SSJ5_9GAMM</name>
<sequence length="84" mass="9368">MRTTLDLPDDLHCIATSLARHNKRSLGQIVAELLRLGLEARAALTNRMAEPQTFYRIDALTGLPVVRSPRSITDEDVKALEDEP</sequence>
<organism evidence="1 2">
    <name type="scientific">Thermomonas carbonis</name>
    <dbReference type="NCBI Taxonomy" id="1463158"/>
    <lineage>
        <taxon>Bacteria</taxon>
        <taxon>Pseudomonadati</taxon>
        <taxon>Pseudomonadota</taxon>
        <taxon>Gammaproteobacteria</taxon>
        <taxon>Lysobacterales</taxon>
        <taxon>Lysobacteraceae</taxon>
        <taxon>Thermomonas</taxon>
    </lineage>
</organism>
<keyword evidence="2" id="KW-1185">Reference proteome</keyword>
<reference evidence="1 2" key="1">
    <citation type="submission" date="2020-08" db="EMBL/GenBank/DDBJ databases">
        <title>Genome sequence of Thermomonas carbonis KCTC 42013T.</title>
        <authorList>
            <person name="Hyun D.-W."/>
            <person name="Bae J.-W."/>
        </authorList>
    </citation>
    <scope>NUCLEOTIDE SEQUENCE [LARGE SCALE GENOMIC DNA]</scope>
    <source>
        <strain evidence="1 2">KCTC 42013</strain>
    </source>
</reference>
<dbReference type="KEGG" id="tcn:H9L16_04295"/>
<evidence type="ECO:0000313" key="2">
    <source>
        <dbReference type="Proteomes" id="UP000515804"/>
    </source>
</evidence>
<dbReference type="EMBL" id="CP060719">
    <property type="protein sequence ID" value="QNN70820.1"/>
    <property type="molecule type" value="Genomic_DNA"/>
</dbReference>
<proteinExistence type="predicted"/>
<dbReference type="RefSeq" id="WP_187553335.1">
    <property type="nucleotide sequence ID" value="NZ_BMZL01000001.1"/>
</dbReference>
<evidence type="ECO:0000313" key="1">
    <source>
        <dbReference type="EMBL" id="QNN70820.1"/>
    </source>
</evidence>